<dbReference type="InterPro" id="IPR009075">
    <property type="entry name" value="AcylCo_DH/oxidase_C"/>
</dbReference>
<dbReference type="InterPro" id="IPR013786">
    <property type="entry name" value="AcylCoA_DH/ox_N"/>
</dbReference>
<accession>A0A2A4XIK9</accession>
<dbReference type="EC" id="1.3.8.10" evidence="7"/>
<dbReference type="FunFam" id="1.10.540.10:FF:000026">
    <property type="entry name" value="Acyl-CoA dehydrogenase medium chain"/>
    <property type="match status" value="1"/>
</dbReference>
<comment type="similarity">
    <text evidence="2 12">Belongs to the acyl-CoA dehydrogenase family.</text>
</comment>
<proteinExistence type="inferred from homology"/>
<reference evidence="17" key="1">
    <citation type="submission" date="2017-08" db="EMBL/GenBank/DDBJ databases">
        <title>A dynamic microbial community with high functional redundancy inhabits the cold, oxic subseafloor aquifer.</title>
        <authorList>
            <person name="Tully B.J."/>
            <person name="Wheat C.G."/>
            <person name="Glazer B.T."/>
            <person name="Huber J.A."/>
        </authorList>
    </citation>
    <scope>NUCLEOTIDE SEQUENCE [LARGE SCALE GENOMIC DNA]</scope>
</reference>
<evidence type="ECO:0000256" key="11">
    <source>
        <dbReference type="ARBA" id="ARBA00075603"/>
    </source>
</evidence>
<dbReference type="FunFam" id="2.40.110.10:FF:000001">
    <property type="entry name" value="Acyl-CoA dehydrogenase, mitochondrial"/>
    <property type="match status" value="1"/>
</dbReference>
<sequence length="384" mass="40842">MHLSLTEEQALIQSTARRFAQSELAANANLLDRHEGREAFLRNLKSLANLGFMGLNVKTEYGGSEVGVVAFSVAVTELSRACASTAVTLSVSNMVAEIIQAVGSDSQKDTYLPKICGGDYAAAGFCLTESGAGSDPAAMSTTAVREGEDWILNGSKIFVTSAEYAGIFVVWAVTDANAAKQGISCFLVEAGNSGISIGKPENKMGQVGSSTNSIHFENCRVSATALLGREGQGFKLAVGELAGGRIGIASLALGVGLAAMDYAREYLGEREQFGQKIGNFQGLQWMVADRYTELEAARLLTMKAAFEKEQGLAFSTAASMAKLFSSEKANDACYSAIQILGGAGYTKDLPLERMARDVRVTTIYEGTSEIQRVIISRDLLREVN</sequence>
<dbReference type="Pfam" id="PF02771">
    <property type="entry name" value="Acyl-CoA_dh_N"/>
    <property type="match status" value="1"/>
</dbReference>
<evidence type="ECO:0000256" key="7">
    <source>
        <dbReference type="ARBA" id="ARBA00066362"/>
    </source>
</evidence>
<dbReference type="Pfam" id="PF00441">
    <property type="entry name" value="Acyl-CoA_dh_1"/>
    <property type="match status" value="1"/>
</dbReference>
<organism evidence="16 17">
    <name type="scientific">SAR86 cluster bacterium</name>
    <dbReference type="NCBI Taxonomy" id="2030880"/>
    <lineage>
        <taxon>Bacteria</taxon>
        <taxon>Pseudomonadati</taxon>
        <taxon>Pseudomonadota</taxon>
        <taxon>Gammaproteobacteria</taxon>
        <taxon>SAR86 cluster</taxon>
    </lineage>
</organism>
<dbReference type="SUPFAM" id="SSF56645">
    <property type="entry name" value="Acyl-CoA dehydrogenase NM domain-like"/>
    <property type="match status" value="1"/>
</dbReference>
<dbReference type="EMBL" id="NVUL01000002">
    <property type="protein sequence ID" value="PCI82121.1"/>
    <property type="molecule type" value="Genomic_DNA"/>
</dbReference>
<dbReference type="EC" id="3.13.1.4" evidence="8"/>
<evidence type="ECO:0000256" key="1">
    <source>
        <dbReference type="ARBA" id="ARBA00001974"/>
    </source>
</evidence>
<dbReference type="PROSITE" id="PS00073">
    <property type="entry name" value="ACYL_COA_DH_2"/>
    <property type="match status" value="1"/>
</dbReference>
<dbReference type="Gene3D" id="1.20.140.10">
    <property type="entry name" value="Butyryl-CoA Dehydrogenase, subunit A, domain 3"/>
    <property type="match status" value="1"/>
</dbReference>
<feature type="domain" description="Acyl-CoA oxidase/dehydrogenase middle" evidence="14">
    <location>
        <begin position="125"/>
        <end position="219"/>
    </location>
</feature>
<evidence type="ECO:0000259" key="13">
    <source>
        <dbReference type="Pfam" id="PF00441"/>
    </source>
</evidence>
<dbReference type="PANTHER" id="PTHR43884:SF12">
    <property type="entry name" value="ISOVALERYL-COA DEHYDROGENASE, MITOCHONDRIAL-RELATED"/>
    <property type="match status" value="1"/>
</dbReference>
<dbReference type="InterPro" id="IPR006091">
    <property type="entry name" value="Acyl-CoA_Oxase/DH_mid-dom"/>
</dbReference>
<keyword evidence="4 12" id="KW-0274">FAD</keyword>
<dbReference type="InterPro" id="IPR009100">
    <property type="entry name" value="AcylCoA_DH/oxidase_NM_dom_sf"/>
</dbReference>
<protein>
    <recommendedName>
        <fullName evidence="9">3-sulfinopropanoyl-CoA desulfinase</fullName>
        <ecNumber evidence="7">1.3.8.10</ecNumber>
        <ecNumber evidence="8">3.13.1.4</ecNumber>
    </recommendedName>
    <alternativeName>
        <fullName evidence="11">3-sulfinopropionyl coenzyme A desulfinase</fullName>
    </alternativeName>
    <alternativeName>
        <fullName evidence="10">Cyclohex-1-ene-1-carbonyl-CoA dehydrogenase</fullName>
    </alternativeName>
</protein>
<evidence type="ECO:0000256" key="6">
    <source>
        <dbReference type="ARBA" id="ARBA00052938"/>
    </source>
</evidence>
<comment type="catalytic activity">
    <reaction evidence="6">
        <text>3-sulfinopropanoyl-CoA + H2O = propanoyl-CoA + sulfite + H(+)</text>
        <dbReference type="Rhea" id="RHEA:41624"/>
        <dbReference type="ChEBI" id="CHEBI:15377"/>
        <dbReference type="ChEBI" id="CHEBI:15378"/>
        <dbReference type="ChEBI" id="CHEBI:17359"/>
        <dbReference type="ChEBI" id="CHEBI:57392"/>
        <dbReference type="ChEBI" id="CHEBI:78349"/>
        <dbReference type="EC" id="3.13.1.4"/>
    </reaction>
    <physiologicalReaction direction="left-to-right" evidence="6">
        <dbReference type="Rhea" id="RHEA:41625"/>
    </physiologicalReaction>
</comment>
<dbReference type="Gene3D" id="1.10.540.10">
    <property type="entry name" value="Acyl-CoA dehydrogenase/oxidase, N-terminal domain"/>
    <property type="match status" value="1"/>
</dbReference>
<dbReference type="PROSITE" id="PS00072">
    <property type="entry name" value="ACYL_COA_DH_1"/>
    <property type="match status" value="1"/>
</dbReference>
<evidence type="ECO:0000256" key="12">
    <source>
        <dbReference type="RuleBase" id="RU362125"/>
    </source>
</evidence>
<evidence type="ECO:0000256" key="10">
    <source>
        <dbReference type="ARBA" id="ARBA00072305"/>
    </source>
</evidence>
<dbReference type="SUPFAM" id="SSF47203">
    <property type="entry name" value="Acyl-CoA dehydrogenase C-terminal domain-like"/>
    <property type="match status" value="1"/>
</dbReference>
<dbReference type="InterPro" id="IPR006089">
    <property type="entry name" value="Acyl-CoA_DH_CS"/>
</dbReference>
<evidence type="ECO:0000256" key="5">
    <source>
        <dbReference type="ARBA" id="ARBA00023002"/>
    </source>
</evidence>
<comment type="caution">
    <text evidence="16">The sequence shown here is derived from an EMBL/GenBank/DDBJ whole genome shotgun (WGS) entry which is preliminary data.</text>
</comment>
<feature type="domain" description="Acyl-CoA dehydrogenase/oxidase C-terminal" evidence="13">
    <location>
        <begin position="231"/>
        <end position="379"/>
    </location>
</feature>
<evidence type="ECO:0000256" key="3">
    <source>
        <dbReference type="ARBA" id="ARBA00022630"/>
    </source>
</evidence>
<evidence type="ECO:0000313" key="17">
    <source>
        <dbReference type="Proteomes" id="UP000218767"/>
    </source>
</evidence>
<dbReference type="GO" id="GO:0050660">
    <property type="term" value="F:flavin adenine dinucleotide binding"/>
    <property type="evidence" value="ECO:0007669"/>
    <property type="project" value="InterPro"/>
</dbReference>
<feature type="domain" description="Acyl-CoA dehydrogenase/oxidase N-terminal" evidence="15">
    <location>
        <begin position="6"/>
        <end position="119"/>
    </location>
</feature>
<gene>
    <name evidence="16" type="ORF">COB20_00505</name>
</gene>
<comment type="cofactor">
    <cofactor evidence="1 12">
        <name>FAD</name>
        <dbReference type="ChEBI" id="CHEBI:57692"/>
    </cofactor>
</comment>
<evidence type="ECO:0000256" key="2">
    <source>
        <dbReference type="ARBA" id="ARBA00009347"/>
    </source>
</evidence>
<evidence type="ECO:0000256" key="8">
    <source>
        <dbReference type="ARBA" id="ARBA00066461"/>
    </source>
</evidence>
<keyword evidence="5 12" id="KW-0560">Oxidoreductase</keyword>
<dbReference type="GO" id="GO:0003995">
    <property type="term" value="F:acyl-CoA dehydrogenase activity"/>
    <property type="evidence" value="ECO:0007669"/>
    <property type="project" value="InterPro"/>
</dbReference>
<dbReference type="InterPro" id="IPR046373">
    <property type="entry name" value="Acyl-CoA_Oxase/DH_mid-dom_sf"/>
</dbReference>
<dbReference type="FunFam" id="1.20.140.10:FF:000004">
    <property type="entry name" value="Acyl-CoA dehydrogenase FadE25"/>
    <property type="match status" value="1"/>
</dbReference>
<evidence type="ECO:0000313" key="16">
    <source>
        <dbReference type="EMBL" id="PCI82121.1"/>
    </source>
</evidence>
<dbReference type="PIRSF" id="PIRSF016578">
    <property type="entry name" value="HsaA"/>
    <property type="match status" value="1"/>
</dbReference>
<dbReference type="Pfam" id="PF02770">
    <property type="entry name" value="Acyl-CoA_dh_M"/>
    <property type="match status" value="1"/>
</dbReference>
<dbReference type="InterPro" id="IPR036250">
    <property type="entry name" value="AcylCo_DH-like_C"/>
</dbReference>
<evidence type="ECO:0000259" key="14">
    <source>
        <dbReference type="Pfam" id="PF02770"/>
    </source>
</evidence>
<evidence type="ECO:0000259" key="15">
    <source>
        <dbReference type="Pfam" id="PF02771"/>
    </source>
</evidence>
<evidence type="ECO:0000256" key="9">
    <source>
        <dbReference type="ARBA" id="ARBA00068311"/>
    </source>
</evidence>
<dbReference type="InterPro" id="IPR037069">
    <property type="entry name" value="AcylCoA_DH/ox_N_sf"/>
</dbReference>
<dbReference type="PANTHER" id="PTHR43884">
    <property type="entry name" value="ACYL-COA DEHYDROGENASE"/>
    <property type="match status" value="1"/>
</dbReference>
<dbReference type="Proteomes" id="UP000218767">
    <property type="component" value="Unassembled WGS sequence"/>
</dbReference>
<dbReference type="AlphaFoldDB" id="A0A2A4XIK9"/>
<keyword evidence="3 12" id="KW-0285">Flavoprotein</keyword>
<evidence type="ECO:0000256" key="4">
    <source>
        <dbReference type="ARBA" id="ARBA00022827"/>
    </source>
</evidence>
<name>A0A2A4XIK9_9GAMM</name>
<dbReference type="Gene3D" id="2.40.110.10">
    <property type="entry name" value="Butyryl-CoA Dehydrogenase, subunit A, domain 2"/>
    <property type="match status" value="1"/>
</dbReference>